<comment type="caution">
    <text evidence="1">The sequence shown here is derived from an EMBL/GenBank/DDBJ whole genome shotgun (WGS) entry which is preliminary data.</text>
</comment>
<protein>
    <submittedName>
        <fullName evidence="1">Uncharacterized protein</fullName>
    </submittedName>
</protein>
<evidence type="ECO:0000313" key="1">
    <source>
        <dbReference type="EMBL" id="MQN81602.1"/>
    </source>
</evidence>
<organism evidence="1 2">
    <name type="scientific">Segatella copri</name>
    <dbReference type="NCBI Taxonomy" id="165179"/>
    <lineage>
        <taxon>Bacteria</taxon>
        <taxon>Pseudomonadati</taxon>
        <taxon>Bacteroidota</taxon>
        <taxon>Bacteroidia</taxon>
        <taxon>Bacteroidales</taxon>
        <taxon>Prevotellaceae</taxon>
        <taxon>Segatella</taxon>
    </lineage>
</organism>
<accession>A0A6G1U220</accession>
<reference evidence="1 2" key="1">
    <citation type="submission" date="2019-09" db="EMBL/GenBank/DDBJ databases">
        <title>Distinct polysaccharide growth profiles of human intestinal Prevotella copri isolates.</title>
        <authorList>
            <person name="Fehlner-Peach H."/>
            <person name="Magnabosco C."/>
            <person name="Raghavan V."/>
            <person name="Scher J.U."/>
            <person name="Tett A."/>
            <person name="Cox L.M."/>
            <person name="Gottsegen C."/>
            <person name="Watters A."/>
            <person name="Wiltshire- Gordon J.D."/>
            <person name="Segata N."/>
            <person name="Bonneau R."/>
            <person name="Littman D.R."/>
        </authorList>
    </citation>
    <scope>NUCLEOTIDE SEQUENCE [LARGE SCALE GENOMIC DNA]</scope>
    <source>
        <strain evidence="2">iA622</strain>
    </source>
</reference>
<name>A0A6G1U220_9BACT</name>
<proteinExistence type="predicted"/>
<dbReference type="AlphaFoldDB" id="A0A6G1U220"/>
<evidence type="ECO:0000313" key="2">
    <source>
        <dbReference type="Proteomes" id="UP000480425"/>
    </source>
</evidence>
<dbReference type="EMBL" id="VZCB01000083">
    <property type="protein sequence ID" value="MQN81602.1"/>
    <property type="molecule type" value="Genomic_DNA"/>
</dbReference>
<dbReference type="Proteomes" id="UP000480425">
    <property type="component" value="Unassembled WGS sequence"/>
</dbReference>
<gene>
    <name evidence="1" type="ORF">F7D73_11725</name>
</gene>
<sequence length="79" mass="8927">MGSSRPGYEARLCLLRMARTPCLLPPTAPMELDETLEAKVFLQFACFPVAHVYCSQRKLGLFFLLCQQFVFLANINLDA</sequence>
<dbReference type="RefSeq" id="WP_153124922.1">
    <property type="nucleotide sequence ID" value="NZ_VZCB01000083.1"/>
</dbReference>